<dbReference type="InterPro" id="IPR027417">
    <property type="entry name" value="P-loop_NTPase"/>
</dbReference>
<dbReference type="InterPro" id="IPR001650">
    <property type="entry name" value="Helicase_C-like"/>
</dbReference>
<dbReference type="SUPFAM" id="SSF52540">
    <property type="entry name" value="P-loop containing nucleoside triphosphate hydrolases"/>
    <property type="match status" value="1"/>
</dbReference>
<dbReference type="EMBL" id="JAFEMO010000013">
    <property type="protein sequence ID" value="KAH7550725.1"/>
    <property type="molecule type" value="Genomic_DNA"/>
</dbReference>
<protein>
    <recommendedName>
        <fullName evidence="1">RNA helicase</fullName>
        <ecNumber evidence="1">3.6.4.13</ecNumber>
    </recommendedName>
</protein>
<dbReference type="PROSITE" id="PS51192">
    <property type="entry name" value="HELICASE_ATP_BIND_1"/>
    <property type="match status" value="1"/>
</dbReference>
<evidence type="ECO:0000313" key="10">
    <source>
        <dbReference type="Proteomes" id="UP000827721"/>
    </source>
</evidence>
<evidence type="ECO:0000256" key="6">
    <source>
        <dbReference type="ARBA" id="ARBA00022884"/>
    </source>
</evidence>
<keyword evidence="4" id="KW-0347">Helicase</keyword>
<organism evidence="9 10">
    <name type="scientific">Xanthoceras sorbifolium</name>
    <dbReference type="NCBI Taxonomy" id="99658"/>
    <lineage>
        <taxon>Eukaryota</taxon>
        <taxon>Viridiplantae</taxon>
        <taxon>Streptophyta</taxon>
        <taxon>Embryophyta</taxon>
        <taxon>Tracheophyta</taxon>
        <taxon>Spermatophyta</taxon>
        <taxon>Magnoliopsida</taxon>
        <taxon>eudicotyledons</taxon>
        <taxon>Gunneridae</taxon>
        <taxon>Pentapetalae</taxon>
        <taxon>rosids</taxon>
        <taxon>malvids</taxon>
        <taxon>Sapindales</taxon>
        <taxon>Sapindaceae</taxon>
        <taxon>Xanthoceroideae</taxon>
        <taxon>Xanthoceras</taxon>
    </lineage>
</organism>
<evidence type="ECO:0000259" key="7">
    <source>
        <dbReference type="PROSITE" id="PS51192"/>
    </source>
</evidence>
<dbReference type="EC" id="3.6.4.13" evidence="1"/>
<dbReference type="PROSITE" id="PS51194">
    <property type="entry name" value="HELICASE_CTER"/>
    <property type="match status" value="1"/>
</dbReference>
<sequence>MLSRVDPNLMAPQALCICPTRELAIQNLEVLRKMGKHTGITSECAVPMDSTNYISMSKRPPVTAQIVIGTPGTIKKWMSAKKLGVSSVKILVFDEADHMLAEIVIVQDGFKDDSLRIMKDIERMSAHCQIPTADAHGNGISFSWTFRKTKREMVLLLRYLHSCGILLLELDVLFAFPCFPELDQNLLSVAQLIRKGYSISFKDGGCNIVDENGNEVVKVPMRGNSFPLNWNHLNQKALVTRHESYATWHKRYGHFNSNALKYLQANEMVRDMPKVECIDDGVCEACKMGKMHRKSFPTVSRTAEAEDIGSSNASNEIQSEVEMEADLDDDHIVAESDSPILKIKSLADVLLFSAAFNETVKNFVSRVVKDHNQLFVKKEDLSLESVKQYKVNCPDELAKVLVIKDRIFELGENLGQTIIFVRTRNSASTLHKSLVDLGYEVTTIQGALKQEDRDKIVKEFKDGLTQVLISTDLLARGFDQQQVNLVINYDLPVKHENHLEPDYEVYLHRIGRAGRFGRKGAVFNLLMSERDQMLMEKIERHFNSQIAQVPSWNSVEDFKDALKAAGVLSSNDNIRVFKLKEEMMTLIGEDTLYRILSKNGCAPEWVELNKDIRSQVSQWGVALKKAWAVKRNGDDQTKWAQSSEVLQNQLRDINNKMSGLKWEKEVALLEVRRVMRG</sequence>
<dbReference type="Pfam" id="PF00271">
    <property type="entry name" value="Helicase_C"/>
    <property type="match status" value="1"/>
</dbReference>
<keyword evidence="2" id="KW-0547">Nucleotide-binding</keyword>
<evidence type="ECO:0000313" key="9">
    <source>
        <dbReference type="EMBL" id="KAH7550725.1"/>
    </source>
</evidence>
<evidence type="ECO:0000256" key="4">
    <source>
        <dbReference type="ARBA" id="ARBA00022806"/>
    </source>
</evidence>
<evidence type="ECO:0000256" key="5">
    <source>
        <dbReference type="ARBA" id="ARBA00022840"/>
    </source>
</evidence>
<dbReference type="Proteomes" id="UP000827721">
    <property type="component" value="Unassembled WGS sequence"/>
</dbReference>
<evidence type="ECO:0000259" key="8">
    <source>
        <dbReference type="PROSITE" id="PS51194"/>
    </source>
</evidence>
<keyword evidence="6" id="KW-0694">RNA-binding</keyword>
<keyword evidence="3" id="KW-0378">Hydrolase</keyword>
<dbReference type="CDD" id="cd18787">
    <property type="entry name" value="SF2_C_DEAD"/>
    <property type="match status" value="1"/>
</dbReference>
<feature type="domain" description="Helicase C-terminal" evidence="8">
    <location>
        <begin position="402"/>
        <end position="557"/>
    </location>
</feature>
<dbReference type="InterPro" id="IPR025724">
    <property type="entry name" value="GAG-pre-integrase_dom"/>
</dbReference>
<proteinExistence type="predicted"/>
<evidence type="ECO:0000256" key="3">
    <source>
        <dbReference type="ARBA" id="ARBA00022801"/>
    </source>
</evidence>
<dbReference type="Gene3D" id="3.40.50.300">
    <property type="entry name" value="P-loop containing nucleotide triphosphate hydrolases"/>
    <property type="match status" value="2"/>
</dbReference>
<evidence type="ECO:0000256" key="1">
    <source>
        <dbReference type="ARBA" id="ARBA00012552"/>
    </source>
</evidence>
<dbReference type="InterPro" id="IPR014001">
    <property type="entry name" value="Helicase_ATP-bd"/>
</dbReference>
<keyword evidence="10" id="KW-1185">Reference proteome</keyword>
<dbReference type="Pfam" id="PF00270">
    <property type="entry name" value="DEAD"/>
    <property type="match status" value="1"/>
</dbReference>
<feature type="domain" description="Helicase ATP-binding" evidence="7">
    <location>
        <begin position="1"/>
        <end position="164"/>
    </location>
</feature>
<dbReference type="SMART" id="SM00490">
    <property type="entry name" value="HELICc"/>
    <property type="match status" value="1"/>
</dbReference>
<dbReference type="Pfam" id="PF13976">
    <property type="entry name" value="gag_pre-integrs"/>
    <property type="match status" value="1"/>
</dbReference>
<gene>
    <name evidence="9" type="ORF">JRO89_XS13G0257100</name>
</gene>
<name>A0ABQ8H9X4_9ROSI</name>
<evidence type="ECO:0000256" key="2">
    <source>
        <dbReference type="ARBA" id="ARBA00022741"/>
    </source>
</evidence>
<comment type="caution">
    <text evidence="9">The sequence shown here is derived from an EMBL/GenBank/DDBJ whole genome shotgun (WGS) entry which is preliminary data.</text>
</comment>
<dbReference type="InterPro" id="IPR011545">
    <property type="entry name" value="DEAD/DEAH_box_helicase_dom"/>
</dbReference>
<dbReference type="PANTHER" id="PTHR47958">
    <property type="entry name" value="ATP-DEPENDENT RNA HELICASE DBP3"/>
    <property type="match status" value="1"/>
</dbReference>
<accession>A0ABQ8H9X4</accession>
<reference evidence="9 10" key="1">
    <citation type="submission" date="2021-02" db="EMBL/GenBank/DDBJ databases">
        <title>Plant Genome Project.</title>
        <authorList>
            <person name="Zhang R.-G."/>
        </authorList>
    </citation>
    <scope>NUCLEOTIDE SEQUENCE [LARGE SCALE GENOMIC DNA]</scope>
    <source>
        <tissue evidence="9">Leaves</tissue>
    </source>
</reference>
<keyword evidence="5" id="KW-0067">ATP-binding</keyword>